<dbReference type="HAMAP" id="MF_01201">
    <property type="entry name" value="Ala_racemase"/>
    <property type="match status" value="1"/>
</dbReference>
<dbReference type="InterPro" id="IPR001608">
    <property type="entry name" value="Ala_racemase_N"/>
</dbReference>
<dbReference type="GO" id="GO:0046677">
    <property type="term" value="P:response to antibiotic"/>
    <property type="evidence" value="ECO:0007669"/>
    <property type="project" value="UniProtKB-KW"/>
</dbReference>
<dbReference type="Proteomes" id="UP000195141">
    <property type="component" value="Chromosome"/>
</dbReference>
<evidence type="ECO:0000256" key="15">
    <source>
        <dbReference type="PIRSR" id="PIRSR600821-52"/>
    </source>
</evidence>
<comment type="function">
    <text evidence="13">Catalyzes the interconversion of L-alanine and D-alanine. May also act on other amino acids.</text>
</comment>
<evidence type="ECO:0000313" key="17">
    <source>
        <dbReference type="EMBL" id="OTP13533.1"/>
    </source>
</evidence>
<comment type="similarity">
    <text evidence="11">In the N-terminal section; belongs to the acyltransferase 3 family.</text>
</comment>
<keyword evidence="4" id="KW-1003">Cell membrane</keyword>
<comment type="subcellular location">
    <subcellularLocation>
        <location evidence="3">Cell membrane</location>
        <topology evidence="3">Multi-pass membrane protein</topology>
    </subcellularLocation>
</comment>
<evidence type="ECO:0000256" key="8">
    <source>
        <dbReference type="ARBA" id="ARBA00023136"/>
    </source>
</evidence>
<dbReference type="InterPro" id="IPR009006">
    <property type="entry name" value="Ala_racemase/Decarboxylase_C"/>
</dbReference>
<reference evidence="18" key="3">
    <citation type="submission" date="2024-03" db="EMBL/GenBank/DDBJ databases">
        <title>The Genome Sequence of Enterococcus sp. DIV0242b.</title>
        <authorList>
            <consortium name="The Broad Institute Genomics Platform"/>
            <consortium name="The Broad Institute Microbial Omics Core"/>
            <consortium name="The Broad Institute Genomic Center for Infectious Diseases"/>
            <person name="Earl A."/>
            <person name="Manson A."/>
            <person name="Gilmore M."/>
            <person name="Schwartman J."/>
            <person name="Shea T."/>
            <person name="Abouelleil A."/>
            <person name="Cao P."/>
            <person name="Chapman S."/>
            <person name="Cusick C."/>
            <person name="Young S."/>
            <person name="Neafsey D."/>
            <person name="Nusbaum C."/>
            <person name="Birren B."/>
        </authorList>
    </citation>
    <scope>NUCLEOTIDE SEQUENCE</scope>
    <source>
        <strain evidence="18">9E7_DIV0242</strain>
    </source>
</reference>
<dbReference type="PROSITE" id="PS00395">
    <property type="entry name" value="ALANINE_RACEMASE"/>
    <property type="match status" value="1"/>
</dbReference>
<feature type="active site" description="Proton acceptor; specific for L-alanine" evidence="13">
    <location>
        <position position="268"/>
    </location>
</feature>
<dbReference type="EC" id="5.1.1.1" evidence="13"/>
<comment type="catalytic activity">
    <reaction evidence="1 13">
        <text>L-alanine = D-alanine</text>
        <dbReference type="Rhea" id="RHEA:20249"/>
        <dbReference type="ChEBI" id="CHEBI:57416"/>
        <dbReference type="ChEBI" id="CHEBI:57972"/>
        <dbReference type="EC" id="5.1.1.1"/>
    </reaction>
</comment>
<dbReference type="Pfam" id="PF01168">
    <property type="entry name" value="Ala_racemase_N"/>
    <property type="match status" value="1"/>
</dbReference>
<sequence>MVSGSYRPTKLIIDTQAITENVSQEVARLPKDRELFAVVKANGYGHGAVQTAVSARRGGATGFCVALLDEGIELREAGIMEPILILGVVEPIYIELLLKYDLSVTVATLPWLTEAQEILEKAPAERRLKIHIKVDTGMGRLGFTSIEDTLQAIEAVRSNTAMEWEGLFTHFATADEIDQEYFLEQQRFFQKVLAELPERPRYVHSENSAAALWHPESPGNMIRFGVAMYGLNPSGTAISETYKLKPALQLKTTLIQVKELSAGAGIGYGKTYTVSAPKEWIGTLPIGYADGWLRHMQGFNVLVNGKKCEIVGRVCMDQCMIRLPEYVPDGTEVILVGESQGEAITLQMIAEHLSTIHYEVACTFSQRIDREYK</sequence>
<evidence type="ECO:0000256" key="5">
    <source>
        <dbReference type="ARBA" id="ARBA00022692"/>
    </source>
</evidence>
<feature type="modified residue" description="N6-(pyridoxal phosphate)lysine" evidence="13 14">
    <location>
        <position position="40"/>
    </location>
</feature>
<dbReference type="GO" id="GO:0005886">
    <property type="term" value="C:plasma membrane"/>
    <property type="evidence" value="ECO:0007669"/>
    <property type="project" value="UniProtKB-SubCell"/>
</dbReference>
<dbReference type="PRINTS" id="PR00992">
    <property type="entry name" value="ALARACEMASE"/>
</dbReference>
<dbReference type="OrthoDB" id="9813814at2"/>
<evidence type="ECO:0000256" key="4">
    <source>
        <dbReference type="ARBA" id="ARBA00022475"/>
    </source>
</evidence>
<dbReference type="Gene3D" id="3.20.20.10">
    <property type="entry name" value="Alanine racemase"/>
    <property type="match status" value="1"/>
</dbReference>
<evidence type="ECO:0000313" key="19">
    <source>
        <dbReference type="Proteomes" id="UP000195141"/>
    </source>
</evidence>
<dbReference type="GO" id="GO:0030170">
    <property type="term" value="F:pyridoxal phosphate binding"/>
    <property type="evidence" value="ECO:0007669"/>
    <property type="project" value="UniProtKB-UniRule"/>
</dbReference>
<keyword evidence="6 13" id="KW-0663">Pyridoxal phosphate</keyword>
<dbReference type="SUPFAM" id="SSF51419">
    <property type="entry name" value="PLP-binding barrel"/>
    <property type="match status" value="1"/>
</dbReference>
<evidence type="ECO:0000256" key="10">
    <source>
        <dbReference type="ARBA" id="ARBA00023251"/>
    </source>
</evidence>
<dbReference type="EMBL" id="NGMM01000005">
    <property type="protein sequence ID" value="OTP13533.1"/>
    <property type="molecule type" value="Genomic_DNA"/>
</dbReference>
<evidence type="ECO:0000259" key="16">
    <source>
        <dbReference type="SMART" id="SM01005"/>
    </source>
</evidence>
<feature type="active site" description="Proton acceptor; specific for D-alanine" evidence="13">
    <location>
        <position position="40"/>
    </location>
</feature>
<dbReference type="EMBL" id="CP147247">
    <property type="protein sequence ID" value="WYJ90078.1"/>
    <property type="molecule type" value="Genomic_DNA"/>
</dbReference>
<comment type="cofactor">
    <cofactor evidence="2 13 14">
        <name>pyridoxal 5'-phosphate</name>
        <dbReference type="ChEBI" id="CHEBI:597326"/>
    </cofactor>
</comment>
<dbReference type="Gene3D" id="2.40.37.10">
    <property type="entry name" value="Lyase, Ornithine Decarboxylase, Chain A, domain 1"/>
    <property type="match status" value="1"/>
</dbReference>
<comment type="pathway">
    <text evidence="13">Amino-acid biosynthesis; D-alanine biosynthesis; D-alanine from L-alanine: step 1/1.</text>
</comment>
<dbReference type="PANTHER" id="PTHR30511:SF0">
    <property type="entry name" value="ALANINE RACEMASE, CATABOLIC-RELATED"/>
    <property type="match status" value="1"/>
</dbReference>
<evidence type="ECO:0000256" key="2">
    <source>
        <dbReference type="ARBA" id="ARBA00001933"/>
    </source>
</evidence>
<comment type="similarity">
    <text evidence="13">Belongs to the alanine racemase family.</text>
</comment>
<dbReference type="CDD" id="cd00430">
    <property type="entry name" value="PLPDE_III_AR"/>
    <property type="match status" value="1"/>
</dbReference>
<dbReference type="FunFam" id="3.20.20.10:FF:000002">
    <property type="entry name" value="Alanine racemase"/>
    <property type="match status" value="1"/>
</dbReference>
<keyword evidence="9 13" id="KW-0413">Isomerase</keyword>
<evidence type="ECO:0000256" key="11">
    <source>
        <dbReference type="ARBA" id="ARBA00060905"/>
    </source>
</evidence>
<comment type="similarity">
    <text evidence="12">In the C-terminal section; belongs to the alanine racemase family.</text>
</comment>
<evidence type="ECO:0000256" key="6">
    <source>
        <dbReference type="ARBA" id="ARBA00022898"/>
    </source>
</evidence>
<dbReference type="InterPro" id="IPR029066">
    <property type="entry name" value="PLP-binding_barrel"/>
</dbReference>
<feature type="domain" description="Alanine racemase C-terminal" evidence="16">
    <location>
        <begin position="247"/>
        <end position="373"/>
    </location>
</feature>
<dbReference type="InterPro" id="IPR000821">
    <property type="entry name" value="Ala_racemase"/>
</dbReference>
<proteinExistence type="inferred from homology"/>
<dbReference type="GO" id="GO:0008784">
    <property type="term" value="F:alanine racemase activity"/>
    <property type="evidence" value="ECO:0007669"/>
    <property type="project" value="UniProtKB-UniRule"/>
</dbReference>
<reference evidence="18" key="2">
    <citation type="submission" date="2017-05" db="EMBL/GenBank/DDBJ databases">
        <authorList>
            <consortium name="The Broad Institute Genomics Platform"/>
            <consortium name="The Broad Institute Genomic Center for Infectious Diseases"/>
            <person name="Earl A."/>
            <person name="Manson A."/>
            <person name="Schwartman J."/>
            <person name="Gilmore M."/>
            <person name="Abouelleil A."/>
            <person name="Cao P."/>
            <person name="Chapman S."/>
            <person name="Cusick C."/>
            <person name="Shea T."/>
            <person name="Young S."/>
            <person name="Neafsey D."/>
            <person name="Nusbaum C."/>
            <person name="Birren B."/>
        </authorList>
    </citation>
    <scope>NUCLEOTIDE SEQUENCE</scope>
    <source>
        <strain evidence="18">9E7_DIV0242</strain>
    </source>
</reference>
<evidence type="ECO:0000256" key="9">
    <source>
        <dbReference type="ARBA" id="ARBA00023235"/>
    </source>
</evidence>
<keyword evidence="8" id="KW-0472">Membrane</keyword>
<dbReference type="NCBIfam" id="TIGR00492">
    <property type="entry name" value="alr"/>
    <property type="match status" value="1"/>
</dbReference>
<dbReference type="FunFam" id="2.40.37.10:FF:000006">
    <property type="entry name" value="Alanine racemase"/>
    <property type="match status" value="1"/>
</dbReference>
<dbReference type="InterPro" id="IPR020622">
    <property type="entry name" value="Ala_racemase_pyridoxalP-BS"/>
</dbReference>
<evidence type="ECO:0000256" key="7">
    <source>
        <dbReference type="ARBA" id="ARBA00022989"/>
    </source>
</evidence>
<keyword evidence="7" id="KW-1133">Transmembrane helix</keyword>
<dbReference type="SMART" id="SM01005">
    <property type="entry name" value="Ala_racemase_C"/>
    <property type="match status" value="1"/>
</dbReference>
<dbReference type="GO" id="GO:0005829">
    <property type="term" value="C:cytosol"/>
    <property type="evidence" value="ECO:0007669"/>
    <property type="project" value="TreeGrafter"/>
</dbReference>
<feature type="binding site" evidence="13 15">
    <location>
        <position position="140"/>
    </location>
    <ligand>
        <name>substrate</name>
    </ligand>
</feature>
<keyword evidence="5" id="KW-0812">Transmembrane</keyword>
<evidence type="ECO:0000256" key="12">
    <source>
        <dbReference type="ARBA" id="ARBA00061081"/>
    </source>
</evidence>
<evidence type="ECO:0000256" key="14">
    <source>
        <dbReference type="PIRSR" id="PIRSR600821-50"/>
    </source>
</evidence>
<dbReference type="UniPathway" id="UPA00042">
    <property type="reaction ID" value="UER00497"/>
</dbReference>
<protein>
    <recommendedName>
        <fullName evidence="13">Alanine racemase</fullName>
        <ecNumber evidence="13">5.1.1.1</ecNumber>
    </recommendedName>
</protein>
<dbReference type="GO" id="GO:0030632">
    <property type="term" value="P:D-alanine biosynthetic process"/>
    <property type="evidence" value="ECO:0007669"/>
    <property type="project" value="UniProtKB-UniRule"/>
</dbReference>
<dbReference type="RefSeq" id="WP_086350021.1">
    <property type="nucleotide sequence ID" value="NZ_CP147247.1"/>
</dbReference>
<keyword evidence="10" id="KW-0046">Antibiotic resistance</keyword>
<dbReference type="Pfam" id="PF00842">
    <property type="entry name" value="Ala_racemase_C"/>
    <property type="match status" value="1"/>
</dbReference>
<keyword evidence="19" id="KW-1185">Reference proteome</keyword>
<feature type="binding site" evidence="13 15">
    <location>
        <position position="316"/>
    </location>
    <ligand>
        <name>substrate</name>
    </ligand>
</feature>
<evidence type="ECO:0000313" key="18">
    <source>
        <dbReference type="EMBL" id="WYJ90078.1"/>
    </source>
</evidence>
<evidence type="ECO:0000256" key="13">
    <source>
        <dbReference type="HAMAP-Rule" id="MF_01201"/>
    </source>
</evidence>
<dbReference type="InterPro" id="IPR011079">
    <property type="entry name" value="Ala_racemase_C"/>
</dbReference>
<evidence type="ECO:0000256" key="3">
    <source>
        <dbReference type="ARBA" id="ARBA00004651"/>
    </source>
</evidence>
<dbReference type="SUPFAM" id="SSF50621">
    <property type="entry name" value="Alanine racemase C-terminal domain-like"/>
    <property type="match status" value="1"/>
</dbReference>
<reference evidence="17" key="1">
    <citation type="submission" date="2017-05" db="EMBL/GenBank/DDBJ databases">
        <title>The Genome Sequence of Enterococcus sp. 9E7_DIV0242.</title>
        <authorList>
            <consortium name="The Broad Institute Genomics Platform"/>
            <consortium name="The Broad Institute Genomic Center for Infectious Diseases"/>
            <person name="Earl A."/>
            <person name="Manson A."/>
            <person name="Schwartman J."/>
            <person name="Gilmore M."/>
            <person name="Abouelleil A."/>
            <person name="Cao P."/>
            <person name="Chapman S."/>
            <person name="Cusick C."/>
            <person name="Shea T."/>
            <person name="Young S."/>
            <person name="Neafsey D."/>
            <person name="Nusbaum C."/>
            <person name="Birren B."/>
        </authorList>
    </citation>
    <scope>NUCLEOTIDE SEQUENCE [LARGE SCALE GENOMIC DNA]</scope>
    <source>
        <strain evidence="17">9E7_DIV0242</strain>
    </source>
</reference>
<evidence type="ECO:0000256" key="1">
    <source>
        <dbReference type="ARBA" id="ARBA00000316"/>
    </source>
</evidence>
<organism evidence="17">
    <name type="scientific">Candidatus Enterococcus clewellii</name>
    <dbReference type="NCBI Taxonomy" id="1834193"/>
    <lineage>
        <taxon>Bacteria</taxon>
        <taxon>Bacillati</taxon>
        <taxon>Bacillota</taxon>
        <taxon>Bacilli</taxon>
        <taxon>Lactobacillales</taxon>
        <taxon>Enterococcaceae</taxon>
        <taxon>Enterococcus</taxon>
    </lineage>
</organism>
<dbReference type="AlphaFoldDB" id="A0A242K3P3"/>
<name>A0A242K3P3_9ENTE</name>
<accession>A0A242K3P3</accession>
<dbReference type="GO" id="GO:0009252">
    <property type="term" value="P:peptidoglycan biosynthetic process"/>
    <property type="evidence" value="ECO:0007669"/>
    <property type="project" value="TreeGrafter"/>
</dbReference>
<dbReference type="PANTHER" id="PTHR30511">
    <property type="entry name" value="ALANINE RACEMASE"/>
    <property type="match status" value="1"/>
</dbReference>
<gene>
    <name evidence="18" type="ORF">A5888_001806</name>
    <name evidence="17" type="ORF">A5888_003011</name>
</gene>